<dbReference type="AlphaFoldDB" id="A0A2P2JBA3"/>
<sequence length="69" mass="7663">MLNGCVAALVYPLQFSLKDPISTHEKESAFTHQIGLRGIPIQVSIMALIQFFFCGTSMLLLPHLVYKLA</sequence>
<keyword evidence="1" id="KW-1133">Transmembrane helix</keyword>
<keyword evidence="1" id="KW-0472">Membrane</keyword>
<proteinExistence type="predicted"/>
<organism evidence="2">
    <name type="scientific">Rhizophora mucronata</name>
    <name type="common">Asiatic mangrove</name>
    <dbReference type="NCBI Taxonomy" id="61149"/>
    <lineage>
        <taxon>Eukaryota</taxon>
        <taxon>Viridiplantae</taxon>
        <taxon>Streptophyta</taxon>
        <taxon>Embryophyta</taxon>
        <taxon>Tracheophyta</taxon>
        <taxon>Spermatophyta</taxon>
        <taxon>Magnoliopsida</taxon>
        <taxon>eudicotyledons</taxon>
        <taxon>Gunneridae</taxon>
        <taxon>Pentapetalae</taxon>
        <taxon>rosids</taxon>
        <taxon>fabids</taxon>
        <taxon>Malpighiales</taxon>
        <taxon>Rhizophoraceae</taxon>
        <taxon>Rhizophora</taxon>
    </lineage>
</organism>
<feature type="transmembrane region" description="Helical" evidence="1">
    <location>
        <begin position="45"/>
        <end position="66"/>
    </location>
</feature>
<keyword evidence="1" id="KW-0812">Transmembrane</keyword>
<evidence type="ECO:0000256" key="1">
    <source>
        <dbReference type="SAM" id="Phobius"/>
    </source>
</evidence>
<name>A0A2P2JBA3_RHIMU</name>
<dbReference type="EMBL" id="GGEC01010275">
    <property type="protein sequence ID" value="MBW90758.1"/>
    <property type="molecule type" value="Transcribed_RNA"/>
</dbReference>
<evidence type="ECO:0000313" key="2">
    <source>
        <dbReference type="EMBL" id="MBW90758.1"/>
    </source>
</evidence>
<accession>A0A2P2JBA3</accession>
<reference evidence="2" key="1">
    <citation type="submission" date="2018-02" db="EMBL/GenBank/DDBJ databases">
        <title>Rhizophora mucronata_Transcriptome.</title>
        <authorList>
            <person name="Meera S.P."/>
            <person name="Sreeshan A."/>
            <person name="Augustine A."/>
        </authorList>
    </citation>
    <scope>NUCLEOTIDE SEQUENCE</scope>
    <source>
        <tissue evidence="2">Leaf</tissue>
    </source>
</reference>
<protein>
    <submittedName>
        <fullName evidence="2">WD repeat-containing protein 3</fullName>
    </submittedName>
</protein>